<dbReference type="KEGG" id="naj:B1756_17955"/>
<dbReference type="AlphaFoldDB" id="A0A2Z2HZJ3"/>
<name>A0A2Z2HZJ3_9EURY</name>
<accession>A0A2Z2HZJ3</accession>
<dbReference type="Proteomes" id="UP000250088">
    <property type="component" value="Chromosome"/>
</dbReference>
<dbReference type="EMBL" id="CP019893">
    <property type="protein sequence ID" value="ARS91417.1"/>
    <property type="molecule type" value="Genomic_DNA"/>
</dbReference>
<proteinExistence type="predicted"/>
<reference evidence="3" key="1">
    <citation type="submission" date="2017-02" db="EMBL/GenBank/DDBJ databases">
        <title>Natronthermophilus aegyptiacus gen. nov.,sp. nov., an aerobic, extremely halophilic alkalithermophilic archaeon isolated from the athalassohaline Wadi An Natrun, Egypt.</title>
        <authorList>
            <person name="Zhao B."/>
        </authorList>
    </citation>
    <scope>NUCLEOTIDE SEQUENCE [LARGE SCALE GENOMIC DNA]</scope>
    <source>
        <strain evidence="3">JW/NM-HA 15</strain>
    </source>
</reference>
<evidence type="ECO:0000313" key="3">
    <source>
        <dbReference type="Proteomes" id="UP000250088"/>
    </source>
</evidence>
<keyword evidence="3" id="KW-1185">Reference proteome</keyword>
<organism evidence="2 3">
    <name type="scientific">Natrarchaeobaculum aegyptiacum</name>
    <dbReference type="NCBI Taxonomy" id="745377"/>
    <lineage>
        <taxon>Archaea</taxon>
        <taxon>Methanobacteriati</taxon>
        <taxon>Methanobacteriota</taxon>
        <taxon>Stenosarchaea group</taxon>
        <taxon>Halobacteria</taxon>
        <taxon>Halobacteriales</taxon>
        <taxon>Natrialbaceae</taxon>
        <taxon>Natrarchaeobaculum</taxon>
    </lineage>
</organism>
<sequence length="83" mass="8991">MATDDIVVGVIGAVAKSDGLNPSEVDFVLAEYMDPEVLETLGDMEDGVWELTFRVSDHQVRITHDGAIFVNGVKQGADTARQK</sequence>
<protein>
    <recommendedName>
        <fullName evidence="1">Halobacterial output domain-containing protein</fullName>
    </recommendedName>
</protein>
<dbReference type="Pfam" id="PF18545">
    <property type="entry name" value="HalOD1"/>
    <property type="match status" value="1"/>
</dbReference>
<dbReference type="RefSeq" id="WP_086889787.1">
    <property type="nucleotide sequence ID" value="NZ_CP019893.1"/>
</dbReference>
<dbReference type="OrthoDB" id="181175at2157"/>
<dbReference type="InterPro" id="IPR040624">
    <property type="entry name" value="HalOD1"/>
</dbReference>
<gene>
    <name evidence="2" type="ORF">B1756_17955</name>
</gene>
<evidence type="ECO:0000313" key="2">
    <source>
        <dbReference type="EMBL" id="ARS91417.1"/>
    </source>
</evidence>
<dbReference type="GeneID" id="32895998"/>
<feature type="domain" description="Halobacterial output" evidence="1">
    <location>
        <begin position="4"/>
        <end position="70"/>
    </location>
</feature>
<evidence type="ECO:0000259" key="1">
    <source>
        <dbReference type="Pfam" id="PF18545"/>
    </source>
</evidence>